<dbReference type="InterPro" id="IPR000571">
    <property type="entry name" value="Znf_CCCH"/>
</dbReference>
<feature type="domain" description="WWE" evidence="7">
    <location>
        <begin position="1079"/>
        <end position="1158"/>
    </location>
</feature>
<feature type="compositionally biased region" description="Acidic residues" evidence="5">
    <location>
        <begin position="684"/>
        <end position="706"/>
    </location>
</feature>
<dbReference type="SUPFAM" id="SSF117839">
    <property type="entry name" value="WWE domain"/>
    <property type="match status" value="1"/>
</dbReference>
<dbReference type="RefSeq" id="XP_066933841.1">
    <property type="nucleotide sequence ID" value="XM_067077740.1"/>
</dbReference>
<feature type="domain" description="C3H1-type" evidence="6">
    <location>
        <begin position="901"/>
        <end position="924"/>
    </location>
</feature>
<dbReference type="PANTHER" id="PTHR45740:SF2">
    <property type="entry name" value="POLY [ADP-RIBOSE] POLYMERASE"/>
    <property type="match status" value="1"/>
</dbReference>
<dbReference type="EnsemblMetazoa" id="CLYHEMT009207.1">
    <property type="protein sequence ID" value="CLYHEMP009207.1"/>
    <property type="gene ID" value="CLYHEMG009207"/>
</dbReference>
<dbReference type="GeneID" id="136821408"/>
<evidence type="ECO:0000256" key="1">
    <source>
        <dbReference type="ARBA" id="ARBA00004123"/>
    </source>
</evidence>
<dbReference type="RefSeq" id="XP_066933775.1">
    <property type="nucleotide sequence ID" value="XM_067077674.1"/>
</dbReference>
<keyword evidence="2" id="KW-0539">Nucleus</keyword>
<dbReference type="GO" id="GO:0003950">
    <property type="term" value="F:NAD+ poly-ADP-ribosyltransferase activity"/>
    <property type="evidence" value="ECO:0007669"/>
    <property type="project" value="InterPro"/>
</dbReference>
<dbReference type="PROSITE" id="PS50918">
    <property type="entry name" value="WWE"/>
    <property type="match status" value="1"/>
</dbReference>
<dbReference type="GO" id="GO:1990404">
    <property type="term" value="F:NAD+-protein mono-ADP-ribosyltransferase activity"/>
    <property type="evidence" value="ECO:0007669"/>
    <property type="project" value="TreeGrafter"/>
</dbReference>
<dbReference type="Gene3D" id="3.90.228.10">
    <property type="match status" value="1"/>
</dbReference>
<dbReference type="GO" id="GO:0005634">
    <property type="term" value="C:nucleus"/>
    <property type="evidence" value="ECO:0007669"/>
    <property type="project" value="UniProtKB-SubCell"/>
</dbReference>
<dbReference type="Pfam" id="PF02825">
    <property type="entry name" value="WWE"/>
    <property type="match status" value="1"/>
</dbReference>
<reference evidence="9" key="1">
    <citation type="submission" date="2021-01" db="UniProtKB">
        <authorList>
            <consortium name="EnsemblMetazoa"/>
        </authorList>
    </citation>
    <scope>IDENTIFICATION</scope>
</reference>
<keyword evidence="4" id="KW-0479">Metal-binding</keyword>
<comment type="subcellular location">
    <subcellularLocation>
        <location evidence="1">Nucleus</location>
    </subcellularLocation>
</comment>
<keyword evidence="10" id="KW-1185">Reference proteome</keyword>
<dbReference type="Gene3D" id="3.30.720.50">
    <property type="match status" value="1"/>
</dbReference>
<proteinExistence type="inferred from homology"/>
<feature type="zinc finger region" description="C3H1-type" evidence="4">
    <location>
        <begin position="518"/>
        <end position="547"/>
    </location>
</feature>
<dbReference type="SUPFAM" id="SSF56399">
    <property type="entry name" value="ADP-ribosylation"/>
    <property type="match status" value="1"/>
</dbReference>
<dbReference type="OrthoDB" id="6133115at2759"/>
<keyword evidence="4" id="KW-0863">Zinc-finger</keyword>
<evidence type="ECO:0000256" key="2">
    <source>
        <dbReference type="ARBA" id="ARBA00023242"/>
    </source>
</evidence>
<dbReference type="InterPro" id="IPR004170">
    <property type="entry name" value="WWE_dom"/>
</dbReference>
<feature type="domain" description="C3H1-type" evidence="6">
    <location>
        <begin position="518"/>
        <end position="547"/>
    </location>
</feature>
<dbReference type="PROSITE" id="PS51059">
    <property type="entry name" value="PARP_CATALYTIC"/>
    <property type="match status" value="1"/>
</dbReference>
<feature type="region of interest" description="Disordered" evidence="5">
    <location>
        <begin position="683"/>
        <end position="716"/>
    </location>
</feature>
<dbReference type="InterPro" id="IPR037197">
    <property type="entry name" value="WWE_dom_sf"/>
</dbReference>
<evidence type="ECO:0000259" key="8">
    <source>
        <dbReference type="PROSITE" id="PS51059"/>
    </source>
</evidence>
<dbReference type="Gene3D" id="3.30.1370.210">
    <property type="match status" value="1"/>
</dbReference>
<accession>A0A7M5V3X8</accession>
<sequence length="1440" mass="166073">MMASKPSELFKSKDGAYVHKWVSHNKLLKADIKFLTKHLRGYDDILETIQDDKKMFWVAQITDDNYEVRPKVPVDICKTYNETKQCGYRFCNKMHLCKRYLWSPKSCVNQNCGQVHSINTNHNKSILDKIFPDGYSDEIRMKVLRSSFPRLCLNFLKDVSCSQPFCGYFHICEDFVNDSCGRTCKLATQSGKPKTTMHNFVLYHNKLVFSIFFPDERSVCREEAAINILMAPKAEKNKNESGDNTSAPTKGSRNLKAFPSSMELSTKEKPSPKRLSSAASVPNLAYTTTANIGSPVAQLNVKICRFYLGRRCRNKSCPYLHLCKAFLLEEKLCPGECRFKLSHDPLDAHNQSIIKRLNSTLHNKQIIKALRKSFPRVCPFYQNKKCTKNCMKLHVCLNFLQNSVCTLDGCDLSHDVFDDYNQAILDSHGSKFHDIDKNAITANILFPKGKKDATTDHVRGAAKVDTSITDWYDRILKSPDGFEDLGANPETDVIVYFKSSEHFRLVQHKGQNSVYVCPKDVKPCTQYWRKNNLCKHGKDCSKFHICKKFIFNENGCLDKNCASQHDFNNGHEQSLIQKHNLESFSEEQLKALLKYRYPIVCIPYLKRACKSPSTCPNVHICKRFLQNQCKQDGRTCKWAHEVGLRNSHSQRVMEEFYLKENNFRECIMLPKPRDRPKKIKGVFELDEEKPEQSSEDESGEEFDSESETCQGVPDLKPKKTKGFTGFDSSAKLESGWEAPSEMDVFTFIIQYPYYGQIPLGSIQLMEAFFKGHEDECLKWFKDHSTTFRLDRSRNVVFLCVKNIRSCLDYWSESGCILGDCGSFHICKESLFDSKTEHSAISCGKHHDFSSAHNKGIIGKFSLEPLKTRQLKCLLKNTLPSVCEEYLENRCTDLQQCENIHICGDFVNGECRKHSALCSFRHEEALTDNHADEIMKLFHISDTLLLKKSLVYFKPKSEEKKKQEFLQQPTFNFLKDEAICVKYLDDVCDNDETCSLLHPKNHTPYLWQYKKPNETSWKSFPINLNVEIEKAFCDPMQSRYETSSDKMSFIEFANDGKMSGSHLNQSIEIRRLSTASKALQLETCKDSYYTEWKWYWKENCGNWTEYVEKNSLYFEKNYHSEIAAGVRFTAGQYKYELMFKTMQQQNLNPKYFTKRDVIRRPVYKSSVDESSTPQEEDNTPWHWPKEVSFEGGRLDVEPTKKKQISQQFKASLGKNVTVLDVEEICNAEFYQKYQSKKKILTKKLGENDLNELELYHGTDAAVVDGICKQNFDWRLNGKNATAFGQGSYFAKEASYSLTYTRPDSNKLRYMFLAKVLAGRSTRGDRTLKRPPPISPSDPHTLYDSCVNSISSPSMYIVFERDQCYPQYLITFLLDEENYCLAPNQSEPSLTERCLQRYVVEELKNSKKIQPLLQRPPKPKKRPDIGPRSSSSGNADNDCVIS</sequence>
<organism evidence="9 10">
    <name type="scientific">Clytia hemisphaerica</name>
    <dbReference type="NCBI Taxonomy" id="252671"/>
    <lineage>
        <taxon>Eukaryota</taxon>
        <taxon>Metazoa</taxon>
        <taxon>Cnidaria</taxon>
        <taxon>Hydrozoa</taxon>
        <taxon>Hydroidolina</taxon>
        <taxon>Leptothecata</taxon>
        <taxon>Obeliida</taxon>
        <taxon>Clytiidae</taxon>
        <taxon>Clytia</taxon>
    </lineage>
</organism>
<feature type="domain" description="C3H1-type" evidence="6">
    <location>
        <begin position="298"/>
        <end position="324"/>
    </location>
</feature>
<keyword evidence="4" id="KW-0862">Zinc</keyword>
<evidence type="ECO:0000256" key="3">
    <source>
        <dbReference type="ARBA" id="ARBA00024347"/>
    </source>
</evidence>
<dbReference type="Pfam" id="PF00644">
    <property type="entry name" value="PARP"/>
    <property type="match status" value="1"/>
</dbReference>
<evidence type="ECO:0000259" key="7">
    <source>
        <dbReference type="PROSITE" id="PS50918"/>
    </source>
</evidence>
<dbReference type="GO" id="GO:0008270">
    <property type="term" value="F:zinc ion binding"/>
    <property type="evidence" value="ECO:0007669"/>
    <property type="project" value="UniProtKB-KW"/>
</dbReference>
<protein>
    <recommendedName>
        <fullName evidence="11">Poly [ADP-ribose] polymerase 12</fullName>
    </recommendedName>
</protein>
<name>A0A7M5V3X8_9CNID</name>
<dbReference type="CDD" id="cd01439">
    <property type="entry name" value="TCCD_inducible_PARP_like"/>
    <property type="match status" value="1"/>
</dbReference>
<dbReference type="InterPro" id="IPR051712">
    <property type="entry name" value="ARTD-AVP"/>
</dbReference>
<evidence type="ECO:0008006" key="11">
    <source>
        <dbReference type="Google" id="ProtNLM"/>
    </source>
</evidence>
<feature type="compositionally biased region" description="Polar residues" evidence="5">
    <location>
        <begin position="242"/>
        <end position="252"/>
    </location>
</feature>
<evidence type="ECO:0000256" key="4">
    <source>
        <dbReference type="PROSITE-ProRule" id="PRU00723"/>
    </source>
</evidence>
<feature type="region of interest" description="Disordered" evidence="5">
    <location>
        <begin position="236"/>
        <end position="277"/>
    </location>
</feature>
<feature type="zinc finger region" description="C3H1-type" evidence="4">
    <location>
        <begin position="298"/>
        <end position="324"/>
    </location>
</feature>
<evidence type="ECO:0000256" key="5">
    <source>
        <dbReference type="SAM" id="MobiDB-lite"/>
    </source>
</evidence>
<feature type="domain" description="PARP catalytic" evidence="8">
    <location>
        <begin position="1176"/>
        <end position="1422"/>
    </location>
</feature>
<evidence type="ECO:0000259" key="6">
    <source>
        <dbReference type="PROSITE" id="PS50103"/>
    </source>
</evidence>
<evidence type="ECO:0000313" key="9">
    <source>
        <dbReference type="EnsemblMetazoa" id="CLYHEMP009207.1"/>
    </source>
</evidence>
<comment type="similarity">
    <text evidence="3">Belongs to the ARTD/PARP family.</text>
</comment>
<dbReference type="Proteomes" id="UP000594262">
    <property type="component" value="Unplaced"/>
</dbReference>
<dbReference type="PROSITE" id="PS50103">
    <property type="entry name" value="ZF_C3H1"/>
    <property type="match status" value="3"/>
</dbReference>
<feature type="region of interest" description="Disordered" evidence="5">
    <location>
        <begin position="1406"/>
        <end position="1440"/>
    </location>
</feature>
<dbReference type="InterPro" id="IPR012317">
    <property type="entry name" value="Poly(ADP-ribose)pol_cat_dom"/>
</dbReference>
<feature type="zinc finger region" description="C3H1-type" evidence="4">
    <location>
        <begin position="901"/>
        <end position="924"/>
    </location>
</feature>
<dbReference type="PANTHER" id="PTHR45740">
    <property type="entry name" value="POLY [ADP-RIBOSE] POLYMERASE"/>
    <property type="match status" value="1"/>
</dbReference>
<evidence type="ECO:0000313" key="10">
    <source>
        <dbReference type="Proteomes" id="UP000594262"/>
    </source>
</evidence>